<evidence type="ECO:0000313" key="3">
    <source>
        <dbReference type="Proteomes" id="UP000828390"/>
    </source>
</evidence>
<evidence type="ECO:0000313" key="2">
    <source>
        <dbReference type="EMBL" id="KAH3844971.1"/>
    </source>
</evidence>
<dbReference type="EMBL" id="JAIWYP010000003">
    <property type="protein sequence ID" value="KAH3844971.1"/>
    <property type="molecule type" value="Genomic_DNA"/>
</dbReference>
<reference evidence="2" key="1">
    <citation type="journal article" date="2019" name="bioRxiv">
        <title>The Genome of the Zebra Mussel, Dreissena polymorpha: A Resource for Invasive Species Research.</title>
        <authorList>
            <person name="McCartney M.A."/>
            <person name="Auch B."/>
            <person name="Kono T."/>
            <person name="Mallez S."/>
            <person name="Zhang Y."/>
            <person name="Obille A."/>
            <person name="Becker A."/>
            <person name="Abrahante J.E."/>
            <person name="Garbe J."/>
            <person name="Badalamenti J.P."/>
            <person name="Herman A."/>
            <person name="Mangelson H."/>
            <person name="Liachko I."/>
            <person name="Sullivan S."/>
            <person name="Sone E.D."/>
            <person name="Koren S."/>
            <person name="Silverstein K.A.T."/>
            <person name="Beckman K.B."/>
            <person name="Gohl D.M."/>
        </authorList>
    </citation>
    <scope>NUCLEOTIDE SEQUENCE</scope>
    <source>
        <strain evidence="2">Duluth1</strain>
        <tissue evidence="2">Whole animal</tissue>
    </source>
</reference>
<sequence length="130" mass="14392">MPSVRKKALANSVDPDETPHDAARYRYGSIALPELSSDRFTSPAEVTGHKKLHSMTDSETALNIRPFVSKGSVPLQHPGQTDTFRSLSEKNSSRGIKIPGVTEDLKLTSDDEFFSQEVKFVVFHANNPFC</sequence>
<accession>A0A9D4KSB7</accession>
<name>A0A9D4KSB7_DREPO</name>
<reference evidence="2" key="2">
    <citation type="submission" date="2020-11" db="EMBL/GenBank/DDBJ databases">
        <authorList>
            <person name="McCartney M.A."/>
            <person name="Auch B."/>
            <person name="Kono T."/>
            <person name="Mallez S."/>
            <person name="Becker A."/>
            <person name="Gohl D.M."/>
            <person name="Silverstein K.A.T."/>
            <person name="Koren S."/>
            <person name="Bechman K.B."/>
            <person name="Herman A."/>
            <person name="Abrahante J.E."/>
            <person name="Garbe J."/>
        </authorList>
    </citation>
    <scope>NUCLEOTIDE SEQUENCE</scope>
    <source>
        <strain evidence="2">Duluth1</strain>
        <tissue evidence="2">Whole animal</tissue>
    </source>
</reference>
<dbReference type="AlphaFoldDB" id="A0A9D4KSB7"/>
<protein>
    <submittedName>
        <fullName evidence="2">Uncharacterized protein</fullName>
    </submittedName>
</protein>
<gene>
    <name evidence="2" type="ORF">DPMN_087238</name>
</gene>
<comment type="caution">
    <text evidence="2">The sequence shown here is derived from an EMBL/GenBank/DDBJ whole genome shotgun (WGS) entry which is preliminary data.</text>
</comment>
<dbReference type="Proteomes" id="UP000828390">
    <property type="component" value="Unassembled WGS sequence"/>
</dbReference>
<evidence type="ECO:0000256" key="1">
    <source>
        <dbReference type="SAM" id="MobiDB-lite"/>
    </source>
</evidence>
<organism evidence="2 3">
    <name type="scientific">Dreissena polymorpha</name>
    <name type="common">Zebra mussel</name>
    <name type="synonym">Mytilus polymorpha</name>
    <dbReference type="NCBI Taxonomy" id="45954"/>
    <lineage>
        <taxon>Eukaryota</taxon>
        <taxon>Metazoa</taxon>
        <taxon>Spiralia</taxon>
        <taxon>Lophotrochozoa</taxon>
        <taxon>Mollusca</taxon>
        <taxon>Bivalvia</taxon>
        <taxon>Autobranchia</taxon>
        <taxon>Heteroconchia</taxon>
        <taxon>Euheterodonta</taxon>
        <taxon>Imparidentia</taxon>
        <taxon>Neoheterodontei</taxon>
        <taxon>Myida</taxon>
        <taxon>Dreissenoidea</taxon>
        <taxon>Dreissenidae</taxon>
        <taxon>Dreissena</taxon>
    </lineage>
</organism>
<keyword evidence="3" id="KW-1185">Reference proteome</keyword>
<feature type="region of interest" description="Disordered" evidence="1">
    <location>
        <begin position="1"/>
        <end position="22"/>
    </location>
</feature>
<feature type="region of interest" description="Disordered" evidence="1">
    <location>
        <begin position="70"/>
        <end position="92"/>
    </location>
</feature>
<proteinExistence type="predicted"/>